<dbReference type="EMBL" id="FXYE01000002">
    <property type="protein sequence ID" value="SMX47364.1"/>
    <property type="molecule type" value="Genomic_DNA"/>
</dbReference>
<keyword evidence="2" id="KW-1185">Reference proteome</keyword>
<dbReference type="RefSeq" id="WP_093968435.1">
    <property type="nucleotide sequence ID" value="NZ_FXYE01000002.1"/>
</dbReference>
<organism evidence="1 2">
    <name type="scientific">Actibacterium lipolyticum</name>
    <dbReference type="NCBI Taxonomy" id="1524263"/>
    <lineage>
        <taxon>Bacteria</taxon>
        <taxon>Pseudomonadati</taxon>
        <taxon>Pseudomonadota</taxon>
        <taxon>Alphaproteobacteria</taxon>
        <taxon>Rhodobacterales</taxon>
        <taxon>Roseobacteraceae</taxon>
        <taxon>Actibacterium</taxon>
    </lineage>
</organism>
<dbReference type="Proteomes" id="UP000202922">
    <property type="component" value="Unassembled WGS sequence"/>
</dbReference>
<evidence type="ECO:0000313" key="2">
    <source>
        <dbReference type="Proteomes" id="UP000202922"/>
    </source>
</evidence>
<dbReference type="AlphaFoldDB" id="A0A238KX08"/>
<name>A0A238KX08_9RHOB</name>
<accession>A0A238KX08</accession>
<proteinExistence type="predicted"/>
<dbReference type="OrthoDB" id="7870971at2"/>
<reference evidence="2" key="1">
    <citation type="submission" date="2017-05" db="EMBL/GenBank/DDBJ databases">
        <authorList>
            <person name="Rodrigo-Torres L."/>
            <person name="Arahal R. D."/>
            <person name="Lucena T."/>
        </authorList>
    </citation>
    <scope>NUCLEOTIDE SEQUENCE [LARGE SCALE GENOMIC DNA]</scope>
    <source>
        <strain evidence="2">CECT 8621</strain>
    </source>
</reference>
<sequence>MTQPLILEDFTPIALPSTSDDLNPEGRLEVYEEGYKAGWEDAAAAENQSQTRIALDLEKALQDLSFTYHEARTHVLNSLAPLLTLMVDQVLPDLAHRGFAQALVDVTREAAHKAADDPVELVVNPANYSSVDAVLPADLPFSITLVQDQSLGPGQAYLRLGQSEQSFDIDSVLVSISTVVSDFLGAQNEKEVKHG</sequence>
<protein>
    <recommendedName>
        <fullName evidence="3">Flagellar biosynthesis protein</fullName>
    </recommendedName>
</protein>
<gene>
    <name evidence="1" type="ORF">COL8621_03419</name>
</gene>
<evidence type="ECO:0008006" key="3">
    <source>
        <dbReference type="Google" id="ProtNLM"/>
    </source>
</evidence>
<evidence type="ECO:0000313" key="1">
    <source>
        <dbReference type="EMBL" id="SMX47364.1"/>
    </source>
</evidence>